<feature type="domain" description="Methyltransferase" evidence="4">
    <location>
        <begin position="95"/>
        <end position="210"/>
    </location>
</feature>
<dbReference type="PANTHER" id="PTHR43861:SF3">
    <property type="entry name" value="PUTATIVE (AFU_ORTHOLOGUE AFUA_2G14390)-RELATED"/>
    <property type="match status" value="1"/>
</dbReference>
<dbReference type="AlphaFoldDB" id="A0A1L9AZ44"/>
<dbReference type="OrthoDB" id="9784101at2"/>
<keyword evidence="1 5" id="KW-0808">Transferase</keyword>
<accession>A0A1L9AZ44</accession>
<sequence length="249" mass="27406">MTSKRSFFRRAACTWGTTLLLGSGACAHRTSSEAPAPAADAAPRHGHGGHHGGHHGAMPHRFENAEEWVQRFEEPGREAWQKPDEVVKALGLAADAKVADIGAGTGYFAVRLARAVPQGRVYGVDIEPDMVRYMGERAQREGLSNLTPVLASAEDAKLPEPVDLVLIVDTYHHVGERVAWLQRLAEKLRPGGRVAIIDFRVDSSMGPPSVHKLSPERVREELEAAGYRQSQTLSFLPEQYFLVFQRQTP</sequence>
<dbReference type="InterPro" id="IPR025714">
    <property type="entry name" value="Methyltranfer_dom"/>
</dbReference>
<dbReference type="SUPFAM" id="SSF53335">
    <property type="entry name" value="S-adenosyl-L-methionine-dependent methyltransferases"/>
    <property type="match status" value="1"/>
</dbReference>
<dbReference type="PANTHER" id="PTHR43861">
    <property type="entry name" value="TRANS-ACONITATE 2-METHYLTRANSFERASE-RELATED"/>
    <property type="match status" value="1"/>
</dbReference>
<dbReference type="Pfam" id="PF13847">
    <property type="entry name" value="Methyltransf_31"/>
    <property type="match status" value="1"/>
</dbReference>
<keyword evidence="3" id="KW-0732">Signal</keyword>
<evidence type="ECO:0000313" key="5">
    <source>
        <dbReference type="EMBL" id="OJH35272.1"/>
    </source>
</evidence>
<reference evidence="5 6" key="2">
    <citation type="submission" date="2016-12" db="EMBL/GenBank/DDBJ databases">
        <title>Draft Genome Sequence of Cystobacter ferrugineus Strain Cbfe23.</title>
        <authorList>
            <person name="Akbar S."/>
            <person name="Dowd S.E."/>
            <person name="Stevens D.C."/>
        </authorList>
    </citation>
    <scope>NUCLEOTIDE SEQUENCE [LARGE SCALE GENOMIC DNA]</scope>
    <source>
        <strain evidence="5 6">Cbfe23</strain>
    </source>
</reference>
<keyword evidence="5" id="KW-0489">Methyltransferase</keyword>
<feature type="region of interest" description="Disordered" evidence="2">
    <location>
        <begin position="30"/>
        <end position="58"/>
    </location>
</feature>
<protein>
    <submittedName>
        <fullName evidence="5">SAM-dependent methyltransferase</fullName>
    </submittedName>
</protein>
<organism evidence="5 6">
    <name type="scientific">Cystobacter ferrugineus</name>
    <dbReference type="NCBI Taxonomy" id="83449"/>
    <lineage>
        <taxon>Bacteria</taxon>
        <taxon>Pseudomonadati</taxon>
        <taxon>Myxococcota</taxon>
        <taxon>Myxococcia</taxon>
        <taxon>Myxococcales</taxon>
        <taxon>Cystobacterineae</taxon>
        <taxon>Archangiaceae</taxon>
        <taxon>Cystobacter</taxon>
    </lineage>
</organism>
<dbReference type="GO" id="GO:0008168">
    <property type="term" value="F:methyltransferase activity"/>
    <property type="evidence" value="ECO:0007669"/>
    <property type="project" value="UniProtKB-KW"/>
</dbReference>
<dbReference type="RefSeq" id="WP_071903854.1">
    <property type="nucleotide sequence ID" value="NZ_MPIN01000015.1"/>
</dbReference>
<reference evidence="6" key="1">
    <citation type="submission" date="2016-11" db="EMBL/GenBank/DDBJ databases">
        <authorList>
            <person name="Shukria A."/>
            <person name="Stevens D.C."/>
        </authorList>
    </citation>
    <scope>NUCLEOTIDE SEQUENCE [LARGE SCALE GENOMIC DNA]</scope>
    <source>
        <strain evidence="6">Cbfe23</strain>
    </source>
</reference>
<dbReference type="Gene3D" id="3.40.50.150">
    <property type="entry name" value="Vaccinia Virus protein VP39"/>
    <property type="match status" value="1"/>
</dbReference>
<dbReference type="STRING" id="83449.BON30_40200"/>
<dbReference type="Proteomes" id="UP000182229">
    <property type="component" value="Unassembled WGS sequence"/>
</dbReference>
<name>A0A1L9AZ44_9BACT</name>
<dbReference type="CDD" id="cd02440">
    <property type="entry name" value="AdoMet_MTases"/>
    <property type="match status" value="1"/>
</dbReference>
<evidence type="ECO:0000259" key="4">
    <source>
        <dbReference type="Pfam" id="PF13847"/>
    </source>
</evidence>
<dbReference type="GO" id="GO:0032259">
    <property type="term" value="P:methylation"/>
    <property type="evidence" value="ECO:0007669"/>
    <property type="project" value="UniProtKB-KW"/>
</dbReference>
<feature type="signal peptide" evidence="3">
    <location>
        <begin position="1"/>
        <end position="27"/>
    </location>
</feature>
<feature type="compositionally biased region" description="Basic residues" evidence="2">
    <location>
        <begin position="44"/>
        <end position="58"/>
    </location>
</feature>
<dbReference type="InterPro" id="IPR029063">
    <property type="entry name" value="SAM-dependent_MTases_sf"/>
</dbReference>
<feature type="chain" id="PRO_5010187825" evidence="3">
    <location>
        <begin position="28"/>
        <end position="249"/>
    </location>
</feature>
<dbReference type="PROSITE" id="PS51257">
    <property type="entry name" value="PROKAR_LIPOPROTEIN"/>
    <property type="match status" value="1"/>
</dbReference>
<keyword evidence="6" id="KW-1185">Reference proteome</keyword>
<evidence type="ECO:0000313" key="6">
    <source>
        <dbReference type="Proteomes" id="UP000182229"/>
    </source>
</evidence>
<comment type="caution">
    <text evidence="5">The sequence shown here is derived from an EMBL/GenBank/DDBJ whole genome shotgun (WGS) entry which is preliminary data.</text>
</comment>
<evidence type="ECO:0000256" key="2">
    <source>
        <dbReference type="SAM" id="MobiDB-lite"/>
    </source>
</evidence>
<gene>
    <name evidence="5" type="ORF">BON30_40200</name>
</gene>
<evidence type="ECO:0000256" key="3">
    <source>
        <dbReference type="SAM" id="SignalP"/>
    </source>
</evidence>
<dbReference type="EMBL" id="MPIN01000015">
    <property type="protein sequence ID" value="OJH35272.1"/>
    <property type="molecule type" value="Genomic_DNA"/>
</dbReference>
<evidence type="ECO:0000256" key="1">
    <source>
        <dbReference type="ARBA" id="ARBA00022679"/>
    </source>
</evidence>
<proteinExistence type="predicted"/>